<feature type="compositionally biased region" description="Acidic residues" evidence="1">
    <location>
        <begin position="108"/>
        <end position="118"/>
    </location>
</feature>
<comment type="caution">
    <text evidence="2">The sequence shown here is derived from an EMBL/GenBank/DDBJ whole genome shotgun (WGS) entry which is preliminary data.</text>
</comment>
<feature type="region of interest" description="Disordered" evidence="1">
    <location>
        <begin position="92"/>
        <end position="118"/>
    </location>
</feature>
<proteinExistence type="predicted"/>
<reference evidence="3" key="1">
    <citation type="submission" date="2012-11" db="EMBL/GenBank/DDBJ databases">
        <authorList>
            <person name="Lucero-Rivera Y.E."/>
            <person name="Tovar-Ramirez D."/>
        </authorList>
    </citation>
    <scope>NUCLEOTIDE SEQUENCE [LARGE SCALE GENOMIC DNA]</scope>
    <source>
        <strain evidence="3">Araruama</strain>
    </source>
</reference>
<sequence length="268" mass="30885">MKTDHKKNYHVVFNNRYVSNIDPKIAQRNFVLQFKIPANATKRIFSGKRIRIKKGISQQSALKVQDKLFQMGILCDIELDATPVAKQTKPAVKQLASQPKHKAISADSDADEDDEDDEDVEADFDLADILMQAGSTEIDTKNTKSIIEVIKCHENNIIDIQYLQKKQKYFDTNSHFCLAEHDRNQNAYFYFDDFIQGSIHNADQTTIETEAMRTSDNLSKQSKRIYRSIIPDDGYVALSDDLHTYYLRKKHPIICPLKQFPKSPNHMQ</sequence>
<organism evidence="2 3">
    <name type="scientific">Candidatus Magnetoglobus multicellularis str. Araruama</name>
    <dbReference type="NCBI Taxonomy" id="890399"/>
    <lineage>
        <taxon>Bacteria</taxon>
        <taxon>Pseudomonadati</taxon>
        <taxon>Thermodesulfobacteriota</taxon>
        <taxon>Desulfobacteria</taxon>
        <taxon>Desulfobacterales</taxon>
        <taxon>Desulfobacteraceae</taxon>
        <taxon>Candidatus Magnetoglobus</taxon>
    </lineage>
</organism>
<evidence type="ECO:0000256" key="1">
    <source>
        <dbReference type="SAM" id="MobiDB-lite"/>
    </source>
</evidence>
<dbReference type="AlphaFoldDB" id="A0A1V1P5Q9"/>
<dbReference type="Proteomes" id="UP000189670">
    <property type="component" value="Unassembled WGS sequence"/>
</dbReference>
<accession>A0A1V1P5Q9</accession>
<name>A0A1V1P5Q9_9BACT</name>
<dbReference type="EMBL" id="ATBP01000492">
    <property type="protein sequence ID" value="ETR70086.1"/>
    <property type="molecule type" value="Genomic_DNA"/>
</dbReference>
<protein>
    <submittedName>
        <fullName evidence="2">Uncharacterized protein</fullName>
    </submittedName>
</protein>
<gene>
    <name evidence="2" type="ORF">OMM_03491</name>
</gene>
<evidence type="ECO:0000313" key="2">
    <source>
        <dbReference type="EMBL" id="ETR70086.1"/>
    </source>
</evidence>
<evidence type="ECO:0000313" key="3">
    <source>
        <dbReference type="Proteomes" id="UP000189670"/>
    </source>
</evidence>